<dbReference type="EMBL" id="RQYF01000005">
    <property type="protein sequence ID" value="RRD92903.1"/>
    <property type="molecule type" value="Genomic_DNA"/>
</dbReference>
<evidence type="ECO:0000313" key="1">
    <source>
        <dbReference type="EMBL" id="RRD92903.1"/>
    </source>
</evidence>
<reference evidence="1 2" key="1">
    <citation type="submission" date="2018-11" db="EMBL/GenBank/DDBJ databases">
        <title>Genomes From Bacteria Associated with the Canine Oral Cavity: a Test Case for Automated Genome-Based Taxonomic Assignment.</title>
        <authorList>
            <person name="Coil D.A."/>
            <person name="Jospin G."/>
            <person name="Darling A.E."/>
            <person name="Wallis C."/>
            <person name="Davis I.J."/>
            <person name="Harris S."/>
            <person name="Eisen J.A."/>
            <person name="Holcombe L.J."/>
            <person name="O'Flynn C."/>
        </authorList>
    </citation>
    <scope>NUCLEOTIDE SEQUENCE [LARGE SCALE GENOMIC DNA]</scope>
    <source>
        <strain evidence="1 2">OH1047_COT-310</strain>
    </source>
</reference>
<name>A0A3P2AGY3_9BACE</name>
<organism evidence="1 2">
    <name type="scientific">Prevotella heparinolytica</name>
    <dbReference type="NCBI Taxonomy" id="28113"/>
    <lineage>
        <taxon>Bacteria</taxon>
        <taxon>Pseudomonadati</taxon>
        <taxon>Bacteroidota</taxon>
        <taxon>Bacteroidia</taxon>
        <taxon>Bacteroidales</taxon>
        <taxon>Bacteroidaceae</taxon>
        <taxon>Bacteroides</taxon>
    </lineage>
</organism>
<dbReference type="AlphaFoldDB" id="A0A3P2AGY3"/>
<comment type="caution">
    <text evidence="1">The sequence shown here is derived from an EMBL/GenBank/DDBJ whole genome shotgun (WGS) entry which is preliminary data.</text>
</comment>
<dbReference type="InterPro" id="IPR046090">
    <property type="entry name" value="DUF6108"/>
</dbReference>
<gene>
    <name evidence="1" type="ORF">EII33_02140</name>
</gene>
<keyword evidence="2" id="KW-1185">Reference proteome</keyword>
<evidence type="ECO:0008006" key="3">
    <source>
        <dbReference type="Google" id="ProtNLM"/>
    </source>
</evidence>
<proteinExistence type="predicted"/>
<sequence length="156" mass="18006">MKTSIQIYLRGICLLSVLIILPVIVRAQEGLQIAGLFDKYGEQKDVTRVELNGSILKSYRMTTYKSLVFKNVLPYHKEIQQAIASDKQNNVKKAQEVMENGVLRSAYYRLEEVKRNGKMLNRYIIFKIGKESMGTLIYIEGLLGEKEMLDMLYKPH</sequence>
<dbReference type="RefSeq" id="WP_125238329.1">
    <property type="nucleotide sequence ID" value="NZ_CALZWP010000009.1"/>
</dbReference>
<protein>
    <recommendedName>
        <fullName evidence="3">DUF4252 domain-containing protein</fullName>
    </recommendedName>
</protein>
<evidence type="ECO:0000313" key="2">
    <source>
        <dbReference type="Proteomes" id="UP000279562"/>
    </source>
</evidence>
<dbReference type="Proteomes" id="UP000279562">
    <property type="component" value="Unassembled WGS sequence"/>
</dbReference>
<dbReference type="Pfam" id="PF19603">
    <property type="entry name" value="DUF6108"/>
    <property type="match status" value="1"/>
</dbReference>
<accession>A0A3P2AGY3</accession>